<dbReference type="RefSeq" id="WP_174511290.1">
    <property type="nucleotide sequence ID" value="NZ_CABFMQ020000013.1"/>
</dbReference>
<evidence type="ECO:0000313" key="2">
    <source>
        <dbReference type="Proteomes" id="UP000485880"/>
    </source>
</evidence>
<accession>A0A8B6M2Z9</accession>
<reference evidence="1 2" key="1">
    <citation type="submission" date="2019-05" db="EMBL/GenBank/DDBJ databases">
        <authorList>
            <person name="Farhan Ul Haque M."/>
        </authorList>
    </citation>
    <scope>NUCLEOTIDE SEQUENCE [LARGE SCALE GENOMIC DNA]</scope>
    <source>
        <strain evidence="1">2</strain>
    </source>
</reference>
<dbReference type="Proteomes" id="UP000485880">
    <property type="component" value="Unassembled WGS sequence"/>
</dbReference>
<protein>
    <submittedName>
        <fullName evidence="1">Uncharacterized protein</fullName>
    </submittedName>
</protein>
<proteinExistence type="predicted"/>
<gene>
    <name evidence="1" type="ORF">MPC4_110109</name>
</gene>
<keyword evidence="2" id="KW-1185">Reference proteome</keyword>
<organism evidence="1 2">
    <name type="scientific">Methylocella tundrae</name>
    <dbReference type="NCBI Taxonomy" id="227605"/>
    <lineage>
        <taxon>Bacteria</taxon>
        <taxon>Pseudomonadati</taxon>
        <taxon>Pseudomonadota</taxon>
        <taxon>Alphaproteobacteria</taxon>
        <taxon>Hyphomicrobiales</taxon>
        <taxon>Beijerinckiaceae</taxon>
        <taxon>Methylocella</taxon>
    </lineage>
</organism>
<name>A0A8B6M2Z9_METTU</name>
<dbReference type="AlphaFoldDB" id="A0A8B6M2Z9"/>
<evidence type="ECO:0000313" key="1">
    <source>
        <dbReference type="EMBL" id="VTZ48809.1"/>
    </source>
</evidence>
<comment type="caution">
    <text evidence="1">The sequence shown here is derived from an EMBL/GenBank/DDBJ whole genome shotgun (WGS) entry which is preliminary data.</text>
</comment>
<sequence length="276" mass="30298">MVGGEDAAIESRLEAGGEAELFTLFNCFWRQWNQIRVEQESNIAATQVGATGDLEHLPALWLDYMRVCHAIAETPAVSRIAFASKKEIVEGALGLEGCTETCLLVLLTSFFDDVDRLNANCVQTRFVGNTIQGGMSRSIMSSSSLYDWPLLEMCERFWLAWSMMLEICERVEAYEASATMGAARDLDVIVAMQMAALEGVVGEISCVSAGSWEGLIAKRRVMAVCLQFEGALQTLRRLLKSVFEDCKRLLAATANDYGCSGLRRTGSGVGVEESQF</sequence>
<dbReference type="EMBL" id="CABFMQ020000013">
    <property type="protein sequence ID" value="VTZ48809.1"/>
    <property type="molecule type" value="Genomic_DNA"/>
</dbReference>